<dbReference type="Gene3D" id="1.10.287.130">
    <property type="match status" value="1"/>
</dbReference>
<evidence type="ECO:0000256" key="8">
    <source>
        <dbReference type="ARBA" id="ARBA00022777"/>
    </source>
</evidence>
<keyword evidence="9" id="KW-0067">ATP-binding</keyword>
<evidence type="ECO:0000256" key="9">
    <source>
        <dbReference type="ARBA" id="ARBA00022840"/>
    </source>
</evidence>
<keyword evidence="15" id="KW-1185">Reference proteome</keyword>
<dbReference type="GO" id="GO:0005524">
    <property type="term" value="F:ATP binding"/>
    <property type="evidence" value="ECO:0007669"/>
    <property type="project" value="UniProtKB-KW"/>
</dbReference>
<dbReference type="PANTHER" id="PTHR43547">
    <property type="entry name" value="TWO-COMPONENT HISTIDINE KINASE"/>
    <property type="match status" value="1"/>
</dbReference>
<dbReference type="PANTHER" id="PTHR43547:SF2">
    <property type="entry name" value="HYBRID SIGNAL TRANSDUCTION HISTIDINE KINASE C"/>
    <property type="match status" value="1"/>
</dbReference>
<protein>
    <recommendedName>
        <fullName evidence="3">histidine kinase</fullName>
        <ecNumber evidence="3">2.7.13.3</ecNumber>
    </recommendedName>
</protein>
<comment type="caution">
    <text evidence="14">The sequence shown here is derived from an EMBL/GenBank/DDBJ whole genome shotgun (WGS) entry which is preliminary data.</text>
</comment>
<keyword evidence="11" id="KW-0902">Two-component regulatory system</keyword>
<keyword evidence="4" id="KW-0597">Phosphoprotein</keyword>
<dbReference type="InterPro" id="IPR003661">
    <property type="entry name" value="HisK_dim/P_dom"/>
</dbReference>
<feature type="domain" description="Histidine kinase" evidence="13">
    <location>
        <begin position="91"/>
        <end position="309"/>
    </location>
</feature>
<reference evidence="14 15" key="1">
    <citation type="submission" date="2016-05" db="EMBL/GenBank/DDBJ databases">
        <title>Paenibacillus oryzae. sp. nov., isolated from the rice root.</title>
        <authorList>
            <person name="Zhang J."/>
            <person name="Zhang X."/>
        </authorList>
    </citation>
    <scope>NUCLEOTIDE SEQUENCE [LARGE SCALE GENOMIC DNA]</scope>
    <source>
        <strain evidence="14 15">1DrF-4</strain>
    </source>
</reference>
<dbReference type="SUPFAM" id="SSF55874">
    <property type="entry name" value="ATPase domain of HSP90 chaperone/DNA topoisomerase II/histidine kinase"/>
    <property type="match status" value="1"/>
</dbReference>
<dbReference type="Proteomes" id="UP000092024">
    <property type="component" value="Unassembled WGS sequence"/>
</dbReference>
<organism evidence="14 15">
    <name type="scientific">Paenibacillus oryzae</name>
    <dbReference type="NCBI Taxonomy" id="1844972"/>
    <lineage>
        <taxon>Bacteria</taxon>
        <taxon>Bacillati</taxon>
        <taxon>Bacillota</taxon>
        <taxon>Bacilli</taxon>
        <taxon>Bacillales</taxon>
        <taxon>Paenibacillaceae</taxon>
        <taxon>Paenibacillus</taxon>
    </lineage>
</organism>
<accession>A0A1A5YB87</accession>
<evidence type="ECO:0000256" key="3">
    <source>
        <dbReference type="ARBA" id="ARBA00012438"/>
    </source>
</evidence>
<keyword evidence="10" id="KW-1133">Transmembrane helix</keyword>
<dbReference type="AlphaFoldDB" id="A0A1A5YB87"/>
<evidence type="ECO:0000256" key="6">
    <source>
        <dbReference type="ARBA" id="ARBA00022692"/>
    </source>
</evidence>
<dbReference type="PRINTS" id="PR00344">
    <property type="entry name" value="BCTRLSENSOR"/>
</dbReference>
<dbReference type="InterPro" id="IPR004358">
    <property type="entry name" value="Sig_transdc_His_kin-like_C"/>
</dbReference>
<evidence type="ECO:0000256" key="5">
    <source>
        <dbReference type="ARBA" id="ARBA00022679"/>
    </source>
</evidence>
<dbReference type="CDD" id="cd00082">
    <property type="entry name" value="HisKA"/>
    <property type="match status" value="1"/>
</dbReference>
<evidence type="ECO:0000256" key="10">
    <source>
        <dbReference type="ARBA" id="ARBA00022989"/>
    </source>
</evidence>
<dbReference type="InterPro" id="IPR005467">
    <property type="entry name" value="His_kinase_dom"/>
</dbReference>
<comment type="catalytic activity">
    <reaction evidence="1">
        <text>ATP + protein L-histidine = ADP + protein N-phospho-L-histidine.</text>
        <dbReference type="EC" id="2.7.13.3"/>
    </reaction>
</comment>
<dbReference type="SMART" id="SM00387">
    <property type="entry name" value="HATPase_c"/>
    <property type="match status" value="1"/>
</dbReference>
<dbReference type="FunFam" id="3.30.565.10:FF:000013">
    <property type="entry name" value="Two-component sensor histidine kinase"/>
    <property type="match status" value="1"/>
</dbReference>
<dbReference type="Gene3D" id="3.30.565.10">
    <property type="entry name" value="Histidine kinase-like ATPase, C-terminal domain"/>
    <property type="match status" value="1"/>
</dbReference>
<evidence type="ECO:0000256" key="7">
    <source>
        <dbReference type="ARBA" id="ARBA00022741"/>
    </source>
</evidence>
<dbReference type="GO" id="GO:0016020">
    <property type="term" value="C:membrane"/>
    <property type="evidence" value="ECO:0007669"/>
    <property type="project" value="UniProtKB-SubCell"/>
</dbReference>
<dbReference type="EC" id="2.7.13.3" evidence="3"/>
<name>A0A1A5YB87_9BACL</name>
<evidence type="ECO:0000256" key="11">
    <source>
        <dbReference type="ARBA" id="ARBA00023012"/>
    </source>
</evidence>
<proteinExistence type="predicted"/>
<evidence type="ECO:0000313" key="15">
    <source>
        <dbReference type="Proteomes" id="UP000092024"/>
    </source>
</evidence>
<keyword evidence="6" id="KW-0812">Transmembrane</keyword>
<sequence length="311" mass="34924">MIILILIVVALSAGLVFALSRMAGQRAGMNYITSKLEEINRSGTPVQLLHPSDDPDIQALLNAVNIFLTRKDKEAAGFKLTEAAMRRMLANVSHDLKTPLTVVLGYLETLHRRPELAPDKREELLKKVYDKGLEVISLMNRFFDLALLEAGDRKLELTRVYMNEACSANLLAFYELLESQQIRVEAEIPEQPLYAFANADGLDRILNNLLSNAVKYGSAGRMLGLKLYADHEWVFCEVMDRGKGISEEHADHVFERLYTLEDSRNKKYQGSGLGLSISKRLAEEMGGELQLRSKPYEETVFVLRLPKAAGP</sequence>
<gene>
    <name evidence="14" type="ORF">A7K91_15335</name>
</gene>
<dbReference type="STRING" id="1844972.A7K91_15335"/>
<comment type="subcellular location">
    <subcellularLocation>
        <location evidence="2">Membrane</location>
    </subcellularLocation>
</comment>
<dbReference type="EMBL" id="LYPA01000078">
    <property type="protein sequence ID" value="OBR62853.1"/>
    <property type="molecule type" value="Genomic_DNA"/>
</dbReference>
<evidence type="ECO:0000256" key="4">
    <source>
        <dbReference type="ARBA" id="ARBA00022553"/>
    </source>
</evidence>
<keyword evidence="12" id="KW-0472">Membrane</keyword>
<dbReference type="Pfam" id="PF02518">
    <property type="entry name" value="HATPase_c"/>
    <property type="match status" value="1"/>
</dbReference>
<keyword evidence="5" id="KW-0808">Transferase</keyword>
<dbReference type="InterPro" id="IPR036097">
    <property type="entry name" value="HisK_dim/P_sf"/>
</dbReference>
<dbReference type="InterPro" id="IPR036890">
    <property type="entry name" value="HATPase_C_sf"/>
</dbReference>
<dbReference type="SMART" id="SM00388">
    <property type="entry name" value="HisKA"/>
    <property type="match status" value="1"/>
</dbReference>
<keyword evidence="8 14" id="KW-0418">Kinase</keyword>
<evidence type="ECO:0000256" key="12">
    <source>
        <dbReference type="ARBA" id="ARBA00023136"/>
    </source>
</evidence>
<evidence type="ECO:0000313" key="14">
    <source>
        <dbReference type="EMBL" id="OBR62853.1"/>
    </source>
</evidence>
<dbReference type="PROSITE" id="PS50109">
    <property type="entry name" value="HIS_KIN"/>
    <property type="match status" value="1"/>
</dbReference>
<evidence type="ECO:0000259" key="13">
    <source>
        <dbReference type="PROSITE" id="PS50109"/>
    </source>
</evidence>
<dbReference type="GO" id="GO:0000155">
    <property type="term" value="F:phosphorelay sensor kinase activity"/>
    <property type="evidence" value="ECO:0007669"/>
    <property type="project" value="InterPro"/>
</dbReference>
<dbReference type="SUPFAM" id="SSF47384">
    <property type="entry name" value="Homodimeric domain of signal transducing histidine kinase"/>
    <property type="match status" value="1"/>
</dbReference>
<keyword evidence="7" id="KW-0547">Nucleotide-binding</keyword>
<evidence type="ECO:0000256" key="1">
    <source>
        <dbReference type="ARBA" id="ARBA00000085"/>
    </source>
</evidence>
<dbReference type="Pfam" id="PF00512">
    <property type="entry name" value="HisKA"/>
    <property type="match status" value="1"/>
</dbReference>
<dbReference type="InterPro" id="IPR003594">
    <property type="entry name" value="HATPase_dom"/>
</dbReference>
<evidence type="ECO:0000256" key="2">
    <source>
        <dbReference type="ARBA" id="ARBA00004370"/>
    </source>
</evidence>